<feature type="compositionally biased region" description="Polar residues" evidence="1">
    <location>
        <begin position="681"/>
        <end position="691"/>
    </location>
</feature>
<feature type="compositionally biased region" description="Low complexity" evidence="1">
    <location>
        <begin position="302"/>
        <end position="321"/>
    </location>
</feature>
<feature type="region of interest" description="Disordered" evidence="1">
    <location>
        <begin position="651"/>
        <end position="799"/>
    </location>
</feature>
<gene>
    <name evidence="3" type="ORF">PAM7066_00417</name>
</gene>
<dbReference type="Proteomes" id="UP000193870">
    <property type="component" value="Unassembled WGS sequence"/>
</dbReference>
<feature type="region of interest" description="Disordered" evidence="1">
    <location>
        <begin position="352"/>
        <end position="442"/>
    </location>
</feature>
<keyword evidence="2" id="KW-0812">Transmembrane</keyword>
<dbReference type="SUPFAM" id="SSF53067">
    <property type="entry name" value="Actin-like ATPase domain"/>
    <property type="match status" value="1"/>
</dbReference>
<feature type="compositionally biased region" description="Low complexity" evidence="1">
    <location>
        <begin position="385"/>
        <end position="396"/>
    </location>
</feature>
<feature type="compositionally biased region" description="Basic and acidic residues" evidence="1">
    <location>
        <begin position="252"/>
        <end position="265"/>
    </location>
</feature>
<dbReference type="InterPro" id="IPR043129">
    <property type="entry name" value="ATPase_NBD"/>
</dbReference>
<feature type="region of interest" description="Disordered" evidence="1">
    <location>
        <begin position="537"/>
        <end position="639"/>
    </location>
</feature>
<proteinExistence type="predicted"/>
<feature type="region of interest" description="Disordered" evidence="1">
    <location>
        <begin position="134"/>
        <end position="321"/>
    </location>
</feature>
<feature type="compositionally biased region" description="Low complexity" evidence="1">
    <location>
        <begin position="572"/>
        <end position="584"/>
    </location>
</feature>
<evidence type="ECO:0000313" key="4">
    <source>
        <dbReference type="Proteomes" id="UP000193870"/>
    </source>
</evidence>
<accession>A0A1Y5RG96</accession>
<organism evidence="3 4">
    <name type="scientific">Palleronia marisminoris</name>
    <dbReference type="NCBI Taxonomy" id="315423"/>
    <lineage>
        <taxon>Bacteria</taxon>
        <taxon>Pseudomonadati</taxon>
        <taxon>Pseudomonadota</taxon>
        <taxon>Alphaproteobacteria</taxon>
        <taxon>Rhodobacterales</taxon>
        <taxon>Roseobacteraceae</taxon>
        <taxon>Palleronia</taxon>
    </lineage>
</organism>
<dbReference type="PROSITE" id="PS01145">
    <property type="entry name" value="RIBOSOMAL_L34E"/>
    <property type="match status" value="1"/>
</dbReference>
<dbReference type="EMBL" id="FWFV01000001">
    <property type="protein sequence ID" value="SLN16790.1"/>
    <property type="molecule type" value="Genomic_DNA"/>
</dbReference>
<keyword evidence="2" id="KW-0472">Membrane</keyword>
<protein>
    <submittedName>
        <fullName evidence="3">Type IV pilus biogenesis</fullName>
    </submittedName>
</protein>
<dbReference type="AlphaFoldDB" id="A0A1Y5RG96"/>
<feature type="compositionally biased region" description="Acidic residues" evidence="1">
    <location>
        <begin position="541"/>
        <end position="561"/>
    </location>
</feature>
<evidence type="ECO:0000256" key="2">
    <source>
        <dbReference type="SAM" id="Phobius"/>
    </source>
</evidence>
<feature type="compositionally biased region" description="Polar residues" evidence="1">
    <location>
        <begin position="606"/>
        <end position="617"/>
    </location>
</feature>
<dbReference type="PRINTS" id="PR01217">
    <property type="entry name" value="PRICHEXTENSN"/>
</dbReference>
<dbReference type="RefSeq" id="WP_085852442.1">
    <property type="nucleotide sequence ID" value="NZ_FOPF01000001.1"/>
</dbReference>
<name>A0A1Y5RG96_9RHOB</name>
<keyword evidence="4" id="KW-1185">Reference proteome</keyword>
<evidence type="ECO:0000256" key="1">
    <source>
        <dbReference type="SAM" id="MobiDB-lite"/>
    </source>
</evidence>
<evidence type="ECO:0000313" key="3">
    <source>
        <dbReference type="EMBL" id="SLN16790.1"/>
    </source>
</evidence>
<reference evidence="3 4" key="1">
    <citation type="submission" date="2017-03" db="EMBL/GenBank/DDBJ databases">
        <authorList>
            <person name="Afonso C.L."/>
            <person name="Miller P.J."/>
            <person name="Scott M.A."/>
            <person name="Spackman E."/>
            <person name="Goraichik I."/>
            <person name="Dimitrov K.M."/>
            <person name="Suarez D.L."/>
            <person name="Swayne D.E."/>
        </authorList>
    </citation>
    <scope>NUCLEOTIDE SEQUENCE [LARGE SCALE GENOMIC DNA]</scope>
    <source>
        <strain evidence="3 4">CECT 7066</strain>
    </source>
</reference>
<feature type="compositionally biased region" description="Pro residues" evidence="1">
    <location>
        <begin position="162"/>
        <end position="177"/>
    </location>
</feature>
<feature type="compositionally biased region" description="Low complexity" evidence="1">
    <location>
        <begin position="231"/>
        <end position="246"/>
    </location>
</feature>
<feature type="compositionally biased region" description="Pro residues" evidence="1">
    <location>
        <begin position="199"/>
        <end position="208"/>
    </location>
</feature>
<dbReference type="InterPro" id="IPR018065">
    <property type="entry name" value="Ribosomal_eL34_CS"/>
</dbReference>
<feature type="compositionally biased region" description="Low complexity" evidence="1">
    <location>
        <begin position="704"/>
        <end position="715"/>
    </location>
</feature>
<dbReference type="OrthoDB" id="7870459at2"/>
<feature type="compositionally biased region" description="Low complexity" evidence="1">
    <location>
        <begin position="178"/>
        <end position="198"/>
    </location>
</feature>
<sequence>MKYDFALDFTPEGVRLLKGSGDDQVVFGYVVFNDPHFDTRVEDLRKEAEDDHGGPFATALLLPHSEVLFHTMKVEEGTEITEKAVRAELDGMTPYDIDSLAYDWKTLSKTQAEIAAVARETLAEADAFAAAHGFGPGPYSTPPNSKAFRGQPDFGASDRPMPKPAPIPEPEPAPTPAAAPKAELPAPKPEVPATALPAPKAPEAPPPAVKEDAAKPVSATPTGPDTPRGPAPSSSKPANASAGTDTPAPPKADPKPEVSARKPEEPPLIDDFAEPNVTRAGRTDGPTGAPPPKKPAEKSNEAETPASFASRRTSSSSGTGAAAAIGTAVAAGAAAGVATAATATRLGSIASRAASSPDGGAGPSQTSRAPAKEAPKTKAGPLPPQRRTTAPAPTEPSGRTAAPGRGAPTPTVRKVETPDSVRGAAKSLSTAPGSADPKPRLSEAESLTVFGMRGSPTRRTSAMLPIVIGLVVALLLAVLVWTAFYFVSDTEDTAPEIEQSSVLPVDDALPATEEIEDSAVAVDATADNAPVVEDSAIVDASPEEPAAEVESVAEVEPEAPEVVETAPEEPAPTDAATPDPALEPGPDDPLRRPEDAPEATRYAATGVSTAAPSTSDTPVADSPDLAGSQGDSTIRVQDGVAALQAPELAALSAPTQLAPPPPPGARFELDENGRVLATPEGTMSPQGVRITSGQPPVVPPQSPERPAATTEAAAPVDESSLEVPVTDGQPDMTPPERIATPDADATEQAVIGTPMARPDGVSVTRRTSLDDVEDDAMTPGSVALTGLEGPQDTPDGVVQTPSDAQVVLAALSPRARPEREIPQQDLPQISEEQSAAQAQAVATAIASIIPGLDEATDEAVARSLRPGNRPQNFAATVEQAREAAPVQVAAASAVVTPRNPTTGSVASRATSQNAIRLNQINLIGVYGTESSRRALIRLPSGRFVKVQVGDRVDGGRVSAIASDKLQYVKGGRQVVLSIPAG</sequence>
<dbReference type="STRING" id="315423.SAMN04488020_101417"/>
<feature type="transmembrane region" description="Helical" evidence="2">
    <location>
        <begin position="462"/>
        <end position="487"/>
    </location>
</feature>
<keyword evidence="2" id="KW-1133">Transmembrane helix</keyword>